<protein>
    <submittedName>
        <fullName evidence="3">Bacterial alpha-L-rhamnosidase</fullName>
    </submittedName>
</protein>
<dbReference type="Gene3D" id="1.50.10.10">
    <property type="match status" value="1"/>
</dbReference>
<sequence>MDQSSALANDRIAGGTADAKASREAIRPWNAEWVTAPGVDLPTGSIPGMDGSNRQAPAETLLLRKSFVLAGPVKAHRLRIASDSRHVVWINGVEILRGPLRSQPQRLAADEMDVSTLLRAGENTIAVRVTYYGTPNAVWMPARSSGGLGTSAAMIAELSGPDGEPVVVTDQTWLVARSHATTRLPRTDVEGIPAEIHDGRLLDADWMNLPRDVSWSRAALLPVGHLSGGGRARPPAEPYGALPSVERTYAPSSEAVAISVNHYRARLGREAQSDGDHPSERVRSARAAQETEPSDSTLIVYDFGRIVFGVVELILQSPAGVAVDIDLREDVRLTPAAVSHGVRYLTSGADDRFATSEPHGFRVATVLVHGRGSSDAGIPTLTVREERPNRPGGAAFFSNDDELNAIWDAGVRTVAISTTDAYIDCPTREQRAWVGDGVVHLEVDLYTNADRTMAKRYVQLAASPRPDGLLPMSVAGDVEDAGSATIPAWSLHWIHGVHLYAQHEGIDDVVREALPVIERVLRWFLPYRDRRGTLQDVPGWNLVDWSSVYTDGRSSILTGLWGRALREYATLCEAVGNAASARWARGLYDAASVGFEDFWDARRGIYLDRVDDGDRRSRAASQLASAAAIVSGFAPRSRWMPVCEAISDERALLTRTWLGDPDHGFDGAALESWLSRHPDPDWNVDQQIIRAEPFGASVVHDALGYAGASPQLVSAIRGWSIFLTDGYDTFGEGWGWGTHSHGWSCSPTRDLFAHIIGARPIGYSAERWRLRPRLGLIHTAEAQIVTGRGTLTVKVTPPEIFIDSPVTLEVHGVGERRILEPGEYRLAREN</sequence>
<feature type="region of interest" description="Disordered" evidence="1">
    <location>
        <begin position="269"/>
        <end position="290"/>
    </location>
</feature>
<dbReference type="Proteomes" id="UP000033572">
    <property type="component" value="Unassembled WGS sequence"/>
</dbReference>
<dbReference type="PANTHER" id="PTHR34987:SF4">
    <property type="entry name" value="ALPHA-L-RHAMNOSIDASE C-TERMINAL DOMAIN-CONTAINING PROTEIN"/>
    <property type="match status" value="1"/>
</dbReference>
<dbReference type="InterPro" id="IPR008979">
    <property type="entry name" value="Galactose-bd-like_sf"/>
</dbReference>
<dbReference type="SUPFAM" id="SSF48208">
    <property type="entry name" value="Six-hairpin glycosidases"/>
    <property type="match status" value="1"/>
</dbReference>
<dbReference type="PANTHER" id="PTHR34987">
    <property type="entry name" value="C, PUTATIVE (AFU_ORTHOLOGUE AFUA_3G02880)-RELATED"/>
    <property type="match status" value="1"/>
</dbReference>
<dbReference type="SUPFAM" id="SSF49785">
    <property type="entry name" value="Galactose-binding domain-like"/>
    <property type="match status" value="1"/>
</dbReference>
<dbReference type="KEGG" id="mfol:DXT68_14255"/>
<evidence type="ECO:0000259" key="2">
    <source>
        <dbReference type="Pfam" id="PF17389"/>
    </source>
</evidence>
<dbReference type="InterPro" id="IPR008928">
    <property type="entry name" value="6-hairpin_glycosidase_sf"/>
</dbReference>
<feature type="region of interest" description="Disordered" evidence="1">
    <location>
        <begin position="1"/>
        <end position="23"/>
    </location>
</feature>
<dbReference type="Gene3D" id="2.60.120.260">
    <property type="entry name" value="Galactose-binding domain-like"/>
    <property type="match status" value="2"/>
</dbReference>
<dbReference type="Pfam" id="PF17389">
    <property type="entry name" value="Bac_rhamnosid6H"/>
    <property type="match status" value="1"/>
</dbReference>
<dbReference type="PATRIC" id="fig|104336.4.peg.1854"/>
<dbReference type="RefSeq" id="WP_082068929.1">
    <property type="nucleotide sequence ID" value="NZ_CP031425.1"/>
</dbReference>
<dbReference type="GO" id="GO:0005975">
    <property type="term" value="P:carbohydrate metabolic process"/>
    <property type="evidence" value="ECO:0007669"/>
    <property type="project" value="InterPro"/>
</dbReference>
<feature type="domain" description="Alpha-L-rhamnosidase six-hairpin glycosidase" evidence="2">
    <location>
        <begin position="395"/>
        <end position="635"/>
    </location>
</feature>
<reference evidence="3 4" key="1">
    <citation type="submission" date="2015-02" db="EMBL/GenBank/DDBJ databases">
        <title>Draft genome sequences of ten Microbacterium spp. with emphasis on heavy metal contaminated environments.</title>
        <authorList>
            <person name="Corretto E."/>
        </authorList>
    </citation>
    <scope>NUCLEOTIDE SEQUENCE [LARGE SCALE GENOMIC DNA]</scope>
    <source>
        <strain evidence="3 4">DSM 12966</strain>
    </source>
</reference>
<evidence type="ECO:0000256" key="1">
    <source>
        <dbReference type="SAM" id="MobiDB-lite"/>
    </source>
</evidence>
<accession>A0A0F0KLU1</accession>
<dbReference type="Gene3D" id="2.60.420.10">
    <property type="entry name" value="Maltose phosphorylase, domain 3"/>
    <property type="match status" value="1"/>
</dbReference>
<organism evidence="3 4">
    <name type="scientific">Microbacterium foliorum</name>
    <dbReference type="NCBI Taxonomy" id="104336"/>
    <lineage>
        <taxon>Bacteria</taxon>
        <taxon>Bacillati</taxon>
        <taxon>Actinomycetota</taxon>
        <taxon>Actinomycetes</taxon>
        <taxon>Micrococcales</taxon>
        <taxon>Microbacteriaceae</taxon>
        <taxon>Microbacterium</taxon>
    </lineage>
</organism>
<comment type="caution">
    <text evidence="3">The sequence shown here is derived from an EMBL/GenBank/DDBJ whole genome shotgun (WGS) entry which is preliminary data.</text>
</comment>
<gene>
    <name evidence="3" type="ORF">RN50_01814</name>
</gene>
<evidence type="ECO:0000313" key="3">
    <source>
        <dbReference type="EMBL" id="KJL21130.1"/>
    </source>
</evidence>
<keyword evidence="4" id="KW-1185">Reference proteome</keyword>
<dbReference type="GeneID" id="94445560"/>
<dbReference type="InterPro" id="IPR035396">
    <property type="entry name" value="Bac_rhamnosid6H"/>
</dbReference>
<dbReference type="InterPro" id="IPR012341">
    <property type="entry name" value="6hp_glycosidase-like_sf"/>
</dbReference>
<name>A0A0F0KLU1_9MICO</name>
<evidence type="ECO:0000313" key="4">
    <source>
        <dbReference type="Proteomes" id="UP000033572"/>
    </source>
</evidence>
<dbReference type="EMBL" id="JYIU01000041">
    <property type="protein sequence ID" value="KJL21130.1"/>
    <property type="molecule type" value="Genomic_DNA"/>
</dbReference>
<feature type="compositionally biased region" description="Basic and acidic residues" evidence="1">
    <location>
        <begin position="269"/>
        <end position="283"/>
    </location>
</feature>
<proteinExistence type="predicted"/>
<dbReference type="AlphaFoldDB" id="A0A0F0KLU1"/>